<keyword evidence="5" id="KW-0254">Endocytosis</keyword>
<feature type="compositionally biased region" description="Polar residues" evidence="11">
    <location>
        <begin position="439"/>
        <end position="452"/>
    </location>
</feature>
<dbReference type="GO" id="GO:0005545">
    <property type="term" value="F:1-phosphatidylinositol binding"/>
    <property type="evidence" value="ECO:0007669"/>
    <property type="project" value="InterPro"/>
</dbReference>
<evidence type="ECO:0000256" key="6">
    <source>
        <dbReference type="ARBA" id="ARBA00023034"/>
    </source>
</evidence>
<dbReference type="GO" id="GO:0030136">
    <property type="term" value="C:clathrin-coated vesicle"/>
    <property type="evidence" value="ECO:0007669"/>
    <property type="project" value="UniProtKB-SubCell"/>
</dbReference>
<organism evidence="13 14">
    <name type="scientific">Lingula anatina</name>
    <name type="common">Brachiopod</name>
    <name type="synonym">Lingula unguis</name>
    <dbReference type="NCBI Taxonomy" id="7574"/>
    <lineage>
        <taxon>Eukaryota</taxon>
        <taxon>Metazoa</taxon>
        <taxon>Spiralia</taxon>
        <taxon>Lophotrochozoa</taxon>
        <taxon>Brachiopoda</taxon>
        <taxon>Linguliformea</taxon>
        <taxon>Lingulata</taxon>
        <taxon>Lingulida</taxon>
        <taxon>Linguloidea</taxon>
        <taxon>Lingulidae</taxon>
        <taxon>Lingula</taxon>
    </lineage>
</organism>
<evidence type="ECO:0000313" key="15">
    <source>
        <dbReference type="RefSeq" id="XP_013385120.1"/>
    </source>
</evidence>
<sequence>MSKQSIVDRVLAAKHTVVGQGLAKSICKATTEEVIGPKKKHLDYLLQCTNEPNVSIPQLADILIQRTQSQNWVVVFKALITTHSLMNYGNERFTQYLASNNCSFNLSGFLDKNGVQGYDMSTFIRRYSKYLNEKAVSYRLMAYDFCKVKRGKDDGMLRTMHGDKLLKTLPALQNQLDALLEFDCTANELTNGVINACFMMLFKDLIRLFACYNDGIINLLEKYFEMNKKQCKDGLDIYKKFLVRMDKVSEFLKVAEQVGIDKGDIPDLAKAPSSLLDALEQHLASLEGKKGAAPPTTVARPGSITSAINTLSNNSQQVAGGSVSGGSISEDEKKRILDEENARLQQLKVSKAKEQEQKLREQAAASKASPARPSSNSASNLFSSPPAASTAHTTTTTSADLFGSEPAGSANGQRPSDDLLELSGNPFAATVQNAMAMSSPQHNAFGSPQTNPWGAGYNQPPASNNAFASDAGFAAAFGNSASGPQSGTTSSGMIPMGGLGAVSAPPPAAPPKQDPLDVIVAPEKQASPVVTTPTAGTKDLFAVNEPGPASPQIKTVSREASPSPGELLFPSSPPPPAVPSPAKLPLAAEEKVFPSVTGDLLFTMSPTEPAPAVKKESGLDQLGDLLFAPDPAPAAQSAASGLFAGELLFSTSPSATHPTASNQMEMPNFPMGQMIFSPIPAAQPTTKAVHAKILSAYSDPKGGAVEAEQGFDGFGEVLKPQSTAPVQEKRDEKLIQGDVNTSLMQLAGNLSIKHDQIKKTQHEWNPKGEQKKTGGANWQPPPRASTTAGPPTWQQPPNVVPMGQPGMMAPGMMGYGQPGMQPYMGMQPRPMGMAPGIGMQPMGMQPMGMGMQPSPQMNAFGQPSPQQPNDPFGAL</sequence>
<evidence type="ECO:0000256" key="8">
    <source>
        <dbReference type="ARBA" id="ARBA00023176"/>
    </source>
</evidence>
<dbReference type="InterPro" id="IPR014712">
    <property type="entry name" value="ANTH_dom_sf"/>
</dbReference>
<feature type="region of interest" description="Disordered" evidence="11">
    <location>
        <begin position="480"/>
        <end position="514"/>
    </location>
</feature>
<evidence type="ECO:0000256" key="3">
    <source>
        <dbReference type="ARBA" id="ARBA00004600"/>
    </source>
</evidence>
<evidence type="ECO:0000313" key="14">
    <source>
        <dbReference type="RefSeq" id="XP_013385119.1"/>
    </source>
</evidence>
<evidence type="ECO:0000313" key="16">
    <source>
        <dbReference type="RefSeq" id="XP_013385121.1"/>
    </source>
</evidence>
<dbReference type="GO" id="GO:0072583">
    <property type="term" value="P:clathrin-dependent endocytosis"/>
    <property type="evidence" value="ECO:0007669"/>
    <property type="project" value="InterPro"/>
</dbReference>
<dbReference type="RefSeq" id="XP_013385119.1">
    <property type="nucleotide sequence ID" value="XM_013529665.1"/>
</dbReference>
<dbReference type="GO" id="GO:0098894">
    <property type="term" value="C:extrinsic component of presynaptic endocytic zone membrane"/>
    <property type="evidence" value="ECO:0007669"/>
    <property type="project" value="TreeGrafter"/>
</dbReference>
<keyword evidence="8" id="KW-0168">Coated pit</keyword>
<evidence type="ECO:0000256" key="10">
    <source>
        <dbReference type="ARBA" id="ARBA00064895"/>
    </source>
</evidence>
<dbReference type="CDD" id="cd16985">
    <property type="entry name" value="ANTH_N_AP180"/>
    <property type="match status" value="1"/>
</dbReference>
<dbReference type="GO" id="GO:0005794">
    <property type="term" value="C:Golgi apparatus"/>
    <property type="evidence" value="ECO:0007669"/>
    <property type="project" value="UniProtKB-SubCell"/>
</dbReference>
<evidence type="ECO:0000313" key="13">
    <source>
        <dbReference type="Proteomes" id="UP000085678"/>
    </source>
</evidence>
<dbReference type="GO" id="GO:0000149">
    <property type="term" value="F:SNARE binding"/>
    <property type="evidence" value="ECO:0007669"/>
    <property type="project" value="TreeGrafter"/>
</dbReference>
<dbReference type="GO" id="GO:0016185">
    <property type="term" value="P:synaptic vesicle budding from presynaptic endocytic zone membrane"/>
    <property type="evidence" value="ECO:0007669"/>
    <property type="project" value="TreeGrafter"/>
</dbReference>
<dbReference type="InterPro" id="IPR045192">
    <property type="entry name" value="AP180-like"/>
</dbReference>
<feature type="compositionally biased region" description="Basic and acidic residues" evidence="11">
    <location>
        <begin position="351"/>
        <end position="361"/>
    </location>
</feature>
<dbReference type="FunFam" id="1.20.58.150:FF:000001">
    <property type="entry name" value="phosphatidylinositol-binding clathrin assembly protein-like isoform X1"/>
    <property type="match status" value="1"/>
</dbReference>
<dbReference type="Gene3D" id="1.25.40.90">
    <property type="match status" value="1"/>
</dbReference>
<feature type="region of interest" description="Disordered" evidence="11">
    <location>
        <begin position="759"/>
        <end position="796"/>
    </location>
</feature>
<dbReference type="InterPro" id="IPR011417">
    <property type="entry name" value="ANTH_dom"/>
</dbReference>
<feature type="compositionally biased region" description="Low complexity" evidence="11">
    <location>
        <begin position="315"/>
        <end position="327"/>
    </location>
</feature>
<comment type="similarity">
    <text evidence="4">Belongs to the PICALM/SNAP91 family.</text>
</comment>
<dbReference type="GO" id="GO:0005905">
    <property type="term" value="C:clathrin-coated pit"/>
    <property type="evidence" value="ECO:0007669"/>
    <property type="project" value="UniProtKB-SubCell"/>
</dbReference>
<evidence type="ECO:0000256" key="5">
    <source>
        <dbReference type="ARBA" id="ARBA00022583"/>
    </source>
</evidence>
<feature type="region of interest" description="Disordered" evidence="11">
    <location>
        <begin position="852"/>
        <end position="875"/>
    </location>
</feature>
<dbReference type="GO" id="GO:0032050">
    <property type="term" value="F:clathrin heavy chain binding"/>
    <property type="evidence" value="ECO:0007669"/>
    <property type="project" value="TreeGrafter"/>
</dbReference>
<accession>A0A1S3HJF5</accession>
<keyword evidence="6" id="KW-0333">Golgi apparatus</keyword>
<dbReference type="SUPFAM" id="SSF89009">
    <property type="entry name" value="GAT-like domain"/>
    <property type="match status" value="1"/>
</dbReference>
<dbReference type="InterPro" id="IPR013809">
    <property type="entry name" value="ENTH"/>
</dbReference>
<comment type="subunit">
    <text evidence="10">Binds clathrin and phosphatidylinositol 4,5-bisphosphate.</text>
</comment>
<dbReference type="GO" id="GO:0040011">
    <property type="term" value="P:locomotion"/>
    <property type="evidence" value="ECO:0007669"/>
    <property type="project" value="UniProtKB-ARBA"/>
</dbReference>
<name>A0A1S3HJF5_LINAN</name>
<feature type="region of interest" description="Disordered" evidence="11">
    <location>
        <begin position="311"/>
        <end position="331"/>
    </location>
</feature>
<proteinExistence type="inferred from homology"/>
<dbReference type="GO" id="GO:0005546">
    <property type="term" value="F:phosphatidylinositol-4,5-bisphosphate binding"/>
    <property type="evidence" value="ECO:0007669"/>
    <property type="project" value="TreeGrafter"/>
</dbReference>
<feature type="domain" description="ENTH" evidence="12">
    <location>
        <begin position="14"/>
        <end position="145"/>
    </location>
</feature>
<evidence type="ECO:0000256" key="9">
    <source>
        <dbReference type="ARBA" id="ARBA00023329"/>
    </source>
</evidence>
<protein>
    <submittedName>
        <fullName evidence="14 15">Phosphatidylinositol-binding clathrin assembly protein isoform X1</fullName>
    </submittedName>
    <submittedName>
        <fullName evidence="16">Phosphatidylinositol-binding clathrin assembly protein isoform X2</fullName>
    </submittedName>
</protein>
<dbReference type="PROSITE" id="PS50942">
    <property type="entry name" value="ENTH"/>
    <property type="match status" value="1"/>
</dbReference>
<dbReference type="AlphaFoldDB" id="A0A1S3HJF5"/>
<dbReference type="GO" id="GO:0008021">
    <property type="term" value="C:synaptic vesicle"/>
    <property type="evidence" value="ECO:0007669"/>
    <property type="project" value="TreeGrafter"/>
</dbReference>
<feature type="compositionally biased region" description="Pro residues" evidence="11">
    <location>
        <begin position="504"/>
        <end position="513"/>
    </location>
</feature>
<feature type="compositionally biased region" description="Polar residues" evidence="11">
    <location>
        <begin position="859"/>
        <end position="869"/>
    </location>
</feature>
<dbReference type="STRING" id="7574.A0A1S3HJF5"/>
<dbReference type="InterPro" id="IPR008942">
    <property type="entry name" value="ENTH_VHS"/>
</dbReference>
<dbReference type="GO" id="GO:0048268">
    <property type="term" value="P:clathrin coat assembly"/>
    <property type="evidence" value="ECO:0007669"/>
    <property type="project" value="InterPro"/>
</dbReference>
<dbReference type="Proteomes" id="UP000085678">
    <property type="component" value="Unplaced"/>
</dbReference>
<gene>
    <name evidence="14 15 16" type="primary">LOC106155057</name>
</gene>
<keyword evidence="9" id="KW-0968">Cytoplasmic vesicle</keyword>
<evidence type="ECO:0000259" key="12">
    <source>
        <dbReference type="PROSITE" id="PS50942"/>
    </source>
</evidence>
<comment type="subcellular location">
    <subcellularLocation>
        <location evidence="1">Cytoplasmic vesicle</location>
        <location evidence="1">Clathrin-coated vesicle</location>
    </subcellularLocation>
    <subcellularLocation>
        <location evidence="2">Golgi apparatus</location>
    </subcellularLocation>
    <subcellularLocation>
        <location evidence="3">Membrane</location>
        <location evidence="3">Clathrin-coated pit</location>
    </subcellularLocation>
</comment>
<dbReference type="PANTHER" id="PTHR22951:SF5">
    <property type="entry name" value="PHOSPHATIDYLINOSITOL-BINDING CLATHRIN ASSEMBLY PROTEIN LAP"/>
    <property type="match status" value="1"/>
</dbReference>
<feature type="compositionally biased region" description="Basic and acidic residues" evidence="11">
    <location>
        <begin position="759"/>
        <end position="772"/>
    </location>
</feature>
<feature type="region of interest" description="Disordered" evidence="11">
    <location>
        <begin position="439"/>
        <end position="462"/>
    </location>
</feature>
<feature type="region of interest" description="Disordered" evidence="11">
    <location>
        <begin position="348"/>
        <end position="422"/>
    </location>
</feature>
<dbReference type="Pfam" id="PF07651">
    <property type="entry name" value="ANTH"/>
    <property type="match status" value="1"/>
</dbReference>
<evidence type="ECO:0000256" key="2">
    <source>
        <dbReference type="ARBA" id="ARBA00004555"/>
    </source>
</evidence>
<dbReference type="KEGG" id="lak:106155057"/>
<dbReference type="RefSeq" id="XP_013385120.1">
    <property type="nucleotide sequence ID" value="XM_013529666.1"/>
</dbReference>
<dbReference type="PANTHER" id="PTHR22951">
    <property type="entry name" value="CLATHRIN ASSEMBLY PROTEIN"/>
    <property type="match status" value="1"/>
</dbReference>
<reference evidence="14 15" key="1">
    <citation type="submission" date="2025-04" db="UniProtKB">
        <authorList>
            <consortium name="RefSeq"/>
        </authorList>
    </citation>
    <scope>IDENTIFICATION</scope>
    <source>
        <tissue evidence="14 15">Gonads</tissue>
    </source>
</reference>
<feature type="compositionally biased region" description="Low complexity" evidence="11">
    <location>
        <begin position="363"/>
        <end position="399"/>
    </location>
</feature>
<dbReference type="SMART" id="SM00273">
    <property type="entry name" value="ENTH"/>
    <property type="match status" value="1"/>
</dbReference>
<evidence type="ECO:0000256" key="4">
    <source>
        <dbReference type="ARBA" id="ARBA00008011"/>
    </source>
</evidence>
<evidence type="ECO:0000256" key="7">
    <source>
        <dbReference type="ARBA" id="ARBA00023136"/>
    </source>
</evidence>
<feature type="compositionally biased region" description="Low complexity" evidence="11">
    <location>
        <begin position="561"/>
        <end position="570"/>
    </location>
</feature>
<dbReference type="GeneID" id="106155057"/>
<dbReference type="Gene3D" id="1.20.58.150">
    <property type="entry name" value="ANTH domain"/>
    <property type="match status" value="1"/>
</dbReference>
<evidence type="ECO:0000256" key="1">
    <source>
        <dbReference type="ARBA" id="ARBA00004132"/>
    </source>
</evidence>
<keyword evidence="7" id="KW-0472">Membrane</keyword>
<evidence type="ECO:0000256" key="11">
    <source>
        <dbReference type="SAM" id="MobiDB-lite"/>
    </source>
</evidence>
<dbReference type="RefSeq" id="XP_013385121.1">
    <property type="nucleotide sequence ID" value="XM_013529667.1"/>
</dbReference>
<dbReference type="OrthoDB" id="44015at2759"/>
<dbReference type="SUPFAM" id="SSF48464">
    <property type="entry name" value="ENTH/VHS domain"/>
    <property type="match status" value="1"/>
</dbReference>
<feature type="region of interest" description="Disordered" evidence="11">
    <location>
        <begin position="539"/>
        <end position="582"/>
    </location>
</feature>
<keyword evidence="13" id="KW-1185">Reference proteome</keyword>
<dbReference type="FunFam" id="1.25.40.90:FF:000017">
    <property type="entry name" value="Phosphatidylinositol-binding clathrin assembly protein LAP"/>
    <property type="match status" value="1"/>
</dbReference>